<organism evidence="5 6">
    <name type="scientific">Nocardia transvalensis</name>
    <dbReference type="NCBI Taxonomy" id="37333"/>
    <lineage>
        <taxon>Bacteria</taxon>
        <taxon>Bacillati</taxon>
        <taxon>Actinomycetota</taxon>
        <taxon>Actinomycetes</taxon>
        <taxon>Mycobacteriales</taxon>
        <taxon>Nocardiaceae</taxon>
        <taxon>Nocardia</taxon>
    </lineage>
</organism>
<evidence type="ECO:0000256" key="2">
    <source>
        <dbReference type="ARBA" id="ARBA00011322"/>
    </source>
</evidence>
<evidence type="ECO:0000313" key="5">
    <source>
        <dbReference type="EMBL" id="MBB5912983.1"/>
    </source>
</evidence>
<evidence type="ECO:0000256" key="3">
    <source>
        <dbReference type="ARBA" id="ARBA00013368"/>
    </source>
</evidence>
<comment type="subunit">
    <text evidence="2">Heterodimer of SbcC and SbcD.</text>
</comment>
<dbReference type="InterPro" id="IPR027417">
    <property type="entry name" value="P-loop_NTPase"/>
</dbReference>
<gene>
    <name evidence="5" type="ORF">BJY24_001850</name>
</gene>
<dbReference type="PANTHER" id="PTHR32114">
    <property type="entry name" value="ABC TRANSPORTER ABCH.3"/>
    <property type="match status" value="1"/>
</dbReference>
<accession>A0A7W9PC69</accession>
<keyword evidence="6" id="KW-1185">Reference proteome</keyword>
<reference evidence="5 6" key="1">
    <citation type="submission" date="2020-08" db="EMBL/GenBank/DDBJ databases">
        <title>Sequencing the genomes of 1000 actinobacteria strains.</title>
        <authorList>
            <person name="Klenk H.-P."/>
        </authorList>
    </citation>
    <scope>NUCLEOTIDE SEQUENCE [LARGE SCALE GENOMIC DNA]</scope>
    <source>
        <strain evidence="5 6">DSM 43582</strain>
    </source>
</reference>
<dbReference type="RefSeq" id="WP_051160996.1">
    <property type="nucleotide sequence ID" value="NZ_JACHIT010000001.1"/>
</dbReference>
<dbReference type="SUPFAM" id="SSF52540">
    <property type="entry name" value="P-loop containing nucleoside triphosphate hydrolases"/>
    <property type="match status" value="1"/>
</dbReference>
<dbReference type="AlphaFoldDB" id="A0A7W9PC69"/>
<dbReference type="Gene3D" id="3.40.50.300">
    <property type="entry name" value="P-loop containing nucleotide triphosphate hydrolases"/>
    <property type="match status" value="2"/>
</dbReference>
<protein>
    <recommendedName>
        <fullName evidence="3">Nuclease SbcCD subunit C</fullName>
    </recommendedName>
</protein>
<evidence type="ECO:0000259" key="4">
    <source>
        <dbReference type="Pfam" id="PF13476"/>
    </source>
</evidence>
<comment type="caution">
    <text evidence="5">The sequence shown here is derived from an EMBL/GenBank/DDBJ whole genome shotgun (WGS) entry which is preliminary data.</text>
</comment>
<dbReference type="GO" id="GO:0016887">
    <property type="term" value="F:ATP hydrolysis activity"/>
    <property type="evidence" value="ECO:0007669"/>
    <property type="project" value="InterPro"/>
</dbReference>
<dbReference type="PANTHER" id="PTHR32114:SF2">
    <property type="entry name" value="ABC TRANSPORTER ABCH.3"/>
    <property type="match status" value="1"/>
</dbReference>
<dbReference type="Proteomes" id="UP000540412">
    <property type="component" value="Unassembled WGS sequence"/>
</dbReference>
<comment type="similarity">
    <text evidence="1">Belongs to the SMC family. SbcC subfamily.</text>
</comment>
<dbReference type="InterPro" id="IPR038729">
    <property type="entry name" value="Rad50/SbcC_AAA"/>
</dbReference>
<evidence type="ECO:0000313" key="6">
    <source>
        <dbReference type="Proteomes" id="UP000540412"/>
    </source>
</evidence>
<dbReference type="Pfam" id="PF13476">
    <property type="entry name" value="AAA_23"/>
    <property type="match status" value="1"/>
</dbReference>
<name>A0A7W9PC69_9NOCA</name>
<evidence type="ECO:0000256" key="1">
    <source>
        <dbReference type="ARBA" id="ARBA00006930"/>
    </source>
</evidence>
<sequence>MSEPTEPAPPAEPLIDLVRRKVRADESLNPTVADAILRAFGDSSAPGSPESPVMSEIFLRSVTVHGFRGIGPTTRLSIQPSLGLTLIVGRNGSGKSSFAEAAEFALTGNNQRWANRSKIWQTGWRNLHDGAAPQIDIELQTQGADNPVTLTGRWDEGAELSAGRWTTRRGEGAPEPLDRTPLTRPLELFRPFLSYSELGALIDGSPSGMYDALHSLLGLDDLTDAVTTLSRRRLDLDNARKAVKRDREVLLTELSDIDDERARRVGALLDAPTTDFEAVSGIVLGRTETSGSGAVLSAVAAVQLPPEQVARQAHRRLFDATHKLAELATTEAESGARLVQLLDSAAVYAGDDDCECPVCGVGRLDRAWRERTRATVTRIREHTAALDTARREHTAALTEVRQLIQPIPPALTAAAADDTSEGSVFDSRDTVTAWQAWADLATADPAHLIEQLPNRFRTVNAALSRLREHARAELAKLDDAWSPLARRIAAWVDDASAGADNAAELKVVKAAEAWIKGAAAQLRNERMRPITEMSQQVWTTLRQQSNVELGGVSLLGNASSRKVELDVTVDGVAGAALGVMSQGELHALGLSLFLPRATAPESPFRFLMIDDPVQSMDPAKVDGLARVLDEVARTRQVIVFTHDLRLSEAVRRLRIPATVLDVLRRERSEVEVRTSADPVRAYIDDARALSLTRGLPREHAREMIALCCRSAIESACTARVRRLFGENGFPQDAIEEQLDATERTVPKLALAMLLDRHRESEVLDMMDREIAPWASQVVKTCNSGAHGCSHDDLGDLINRAERITKWISR</sequence>
<proteinExistence type="inferred from homology"/>
<dbReference type="EMBL" id="JACHIT010000001">
    <property type="protein sequence ID" value="MBB5912983.1"/>
    <property type="molecule type" value="Genomic_DNA"/>
</dbReference>
<feature type="domain" description="Rad50/SbcC-type AAA" evidence="4">
    <location>
        <begin position="61"/>
        <end position="141"/>
    </location>
</feature>
<dbReference type="GO" id="GO:0006302">
    <property type="term" value="P:double-strand break repair"/>
    <property type="evidence" value="ECO:0007669"/>
    <property type="project" value="InterPro"/>
</dbReference>